<feature type="transmembrane region" description="Helical" evidence="1">
    <location>
        <begin position="51"/>
        <end position="73"/>
    </location>
</feature>
<name>A0A2T4DAX9_9BACT</name>
<keyword evidence="1" id="KW-0472">Membrane</keyword>
<sequence length="251" mass="29189">KFPFLGTISKPFTSFSLNNSIIPVAFLINYLVNIIHYQIVYEFMSFAEATLLSVALPIGVILSIMILQLYFWFTNKDLRDILAERVERRIKKLKVARIAAVKRHKDLKTKKLSVSGYIDYKFRWRNINLDNSDRYSIIVTRIFNQNHLNTVVAELFIFGLILFLGVFREYAVFQIPAAASAVLFLTIIIMFIGAITYWFRGWAISVTILFFFIINILVTQDFLSKEHYAYGLNYSTKPFAYTLENIRSLNS</sequence>
<proteinExistence type="predicted"/>
<dbReference type="EMBL" id="PYVU01000514">
    <property type="protein sequence ID" value="PTB90938.1"/>
    <property type="molecule type" value="Genomic_DNA"/>
</dbReference>
<evidence type="ECO:0000313" key="3">
    <source>
        <dbReference type="Proteomes" id="UP000240608"/>
    </source>
</evidence>
<gene>
    <name evidence="2" type="ORF">C9994_16435</name>
</gene>
<reference evidence="2 3" key="1">
    <citation type="submission" date="2018-03" db="EMBL/GenBank/DDBJ databases">
        <title>Cross-interface Injection: A General Nanoliter Liquid Handling Method Applied to Single Cells Genome Amplification Automated Nanoliter Liquid Handling Applied to Single Cell Multiple Displacement Amplification.</title>
        <authorList>
            <person name="Yun J."/>
            <person name="Xu P."/>
            <person name="Xu J."/>
            <person name="Dai X."/>
            <person name="Wang Y."/>
            <person name="Zheng X."/>
            <person name="Cao C."/>
            <person name="Yi Q."/>
            <person name="Zhu Y."/>
            <person name="Wang L."/>
            <person name="Dong Z."/>
            <person name="Huang Y."/>
            <person name="Huang L."/>
            <person name="Du W."/>
        </authorList>
    </citation>
    <scope>NUCLEOTIDE SEQUENCE [LARGE SCALE GENOMIC DNA]</scope>
    <source>
        <strain evidence="2 3">Z-D1-2</strain>
    </source>
</reference>
<evidence type="ECO:0000256" key="1">
    <source>
        <dbReference type="SAM" id="Phobius"/>
    </source>
</evidence>
<feature type="transmembrane region" description="Helical" evidence="1">
    <location>
        <begin position="175"/>
        <end position="195"/>
    </location>
</feature>
<dbReference type="Proteomes" id="UP000240608">
    <property type="component" value="Unassembled WGS sequence"/>
</dbReference>
<keyword evidence="1" id="KW-1133">Transmembrane helix</keyword>
<feature type="non-terminal residue" evidence="2">
    <location>
        <position position="251"/>
    </location>
</feature>
<feature type="transmembrane region" description="Helical" evidence="1">
    <location>
        <begin position="201"/>
        <end position="218"/>
    </location>
</feature>
<accession>A0A2T4DAX9</accession>
<protein>
    <submittedName>
        <fullName evidence="2">Phospholipase</fullName>
    </submittedName>
</protein>
<dbReference type="AlphaFoldDB" id="A0A2T4DAX9"/>
<feature type="transmembrane region" description="Helical" evidence="1">
    <location>
        <begin position="20"/>
        <end position="39"/>
    </location>
</feature>
<organism evidence="2 3">
    <name type="scientific">Marivirga lumbricoides</name>
    <dbReference type="NCBI Taxonomy" id="1046115"/>
    <lineage>
        <taxon>Bacteria</taxon>
        <taxon>Pseudomonadati</taxon>
        <taxon>Bacteroidota</taxon>
        <taxon>Cytophagia</taxon>
        <taxon>Cytophagales</taxon>
        <taxon>Marivirgaceae</taxon>
        <taxon>Marivirga</taxon>
    </lineage>
</organism>
<feature type="non-terminal residue" evidence="2">
    <location>
        <position position="1"/>
    </location>
</feature>
<keyword evidence="1" id="KW-0812">Transmembrane</keyword>
<comment type="caution">
    <text evidence="2">The sequence shown here is derived from an EMBL/GenBank/DDBJ whole genome shotgun (WGS) entry which is preliminary data.</text>
</comment>
<feature type="transmembrane region" description="Helical" evidence="1">
    <location>
        <begin position="151"/>
        <end position="168"/>
    </location>
</feature>
<evidence type="ECO:0000313" key="2">
    <source>
        <dbReference type="EMBL" id="PTB90938.1"/>
    </source>
</evidence>